<dbReference type="PATRIC" id="fig|1291052.5.peg.1893"/>
<keyword evidence="2" id="KW-0812">Transmembrane</keyword>
<evidence type="ECO:0000256" key="2">
    <source>
        <dbReference type="SAM" id="Phobius"/>
    </source>
</evidence>
<dbReference type="InterPro" id="IPR050922">
    <property type="entry name" value="LytR/CpsA/Psr_CW_biosynth"/>
</dbReference>
<dbReference type="InterPro" id="IPR004474">
    <property type="entry name" value="LytR_CpsA_psr"/>
</dbReference>
<comment type="caution">
    <text evidence="4">The sequence shown here is derived from an EMBL/GenBank/DDBJ whole genome shotgun (WGS) entry which is preliminary data.</text>
</comment>
<dbReference type="OrthoDB" id="27330at2"/>
<dbReference type="Proteomes" id="UP000051679">
    <property type="component" value="Unassembled WGS sequence"/>
</dbReference>
<proteinExistence type="inferred from homology"/>
<evidence type="ECO:0000313" key="5">
    <source>
        <dbReference type="Proteomes" id="UP000051679"/>
    </source>
</evidence>
<dbReference type="EMBL" id="AYYO01000040">
    <property type="protein sequence ID" value="KRM54931.1"/>
    <property type="molecule type" value="Genomic_DNA"/>
</dbReference>
<evidence type="ECO:0000259" key="3">
    <source>
        <dbReference type="Pfam" id="PF03816"/>
    </source>
</evidence>
<dbReference type="STRING" id="1291052.FC18_GL001833"/>
<dbReference type="PANTHER" id="PTHR33392">
    <property type="entry name" value="POLYISOPRENYL-TEICHOIC ACID--PEPTIDOGLYCAN TEICHOIC ACID TRANSFERASE TAGU"/>
    <property type="match status" value="1"/>
</dbReference>
<accession>A0A0R1ZV99</accession>
<name>A0A0R1ZV99_9LACO</name>
<dbReference type="RefSeq" id="WP_056975980.1">
    <property type="nucleotide sequence ID" value="NZ_AYYO01000040.1"/>
</dbReference>
<dbReference type="PANTHER" id="PTHR33392:SF6">
    <property type="entry name" value="POLYISOPRENYL-TEICHOIC ACID--PEPTIDOGLYCAN TEICHOIC ACID TRANSFERASE TAGU"/>
    <property type="match status" value="1"/>
</dbReference>
<dbReference type="NCBIfam" id="TIGR00350">
    <property type="entry name" value="lytR_cpsA_psr"/>
    <property type="match status" value="1"/>
</dbReference>
<gene>
    <name evidence="4" type="ORF">FC18_GL001833</name>
</gene>
<keyword evidence="2" id="KW-0472">Membrane</keyword>
<evidence type="ECO:0000256" key="1">
    <source>
        <dbReference type="ARBA" id="ARBA00006068"/>
    </source>
</evidence>
<keyword evidence="5" id="KW-1185">Reference proteome</keyword>
<evidence type="ECO:0000313" key="4">
    <source>
        <dbReference type="EMBL" id="KRM54931.1"/>
    </source>
</evidence>
<feature type="domain" description="Cell envelope-related transcriptional attenuator" evidence="3">
    <location>
        <begin position="89"/>
        <end position="235"/>
    </location>
</feature>
<dbReference type="AlphaFoldDB" id="A0A0R1ZV99"/>
<comment type="similarity">
    <text evidence="1">Belongs to the LytR/CpsA/Psr (LCP) family.</text>
</comment>
<dbReference type="Pfam" id="PF03816">
    <property type="entry name" value="LytR_cpsA_psr"/>
    <property type="match status" value="1"/>
</dbReference>
<sequence>MNNKRKKIERVTGKRWVQLIFLAVIAFVFVIGAYGFRMYSDARSSVNKSYVQLQGKKSASKKVKATKPISLLLIGTDTGSLGRTNKLGNADTLMVVTINPKTNTTTMVSIPRDTFAQIQGGAYHYAKINSAFLVGASDCAVKTVQKLLNVPIDYYVTVNMGGLSQIVDAVGGVDVDVPFSWSDTYHDGGTFTKGPAHLNGKRALQFARMRYKDPDGDYGRQQRQQQVISAIVKSVLSTKNLTNYRSVLNSLNGNLLMNLTFDDLVNIANGYRGAIKNFNKSQLKEVGAYVGKASYQIPSTSQLQSVSDELRTQLGLQTETLNNANVKENEQNVANGFDFGSDVNQNYHIY</sequence>
<reference evidence="4 5" key="1">
    <citation type="journal article" date="2015" name="Genome Announc.">
        <title>Expanding the biotechnology potential of lactobacilli through comparative genomics of 213 strains and associated genera.</title>
        <authorList>
            <person name="Sun Z."/>
            <person name="Harris H.M."/>
            <person name="McCann A."/>
            <person name="Guo C."/>
            <person name="Argimon S."/>
            <person name="Zhang W."/>
            <person name="Yang X."/>
            <person name="Jeffery I.B."/>
            <person name="Cooney J.C."/>
            <person name="Kagawa T.F."/>
            <person name="Liu W."/>
            <person name="Song Y."/>
            <person name="Salvetti E."/>
            <person name="Wrobel A."/>
            <person name="Rasinkangas P."/>
            <person name="Parkhill J."/>
            <person name="Rea M.C."/>
            <person name="O'Sullivan O."/>
            <person name="Ritari J."/>
            <person name="Douillard F.P."/>
            <person name="Paul Ross R."/>
            <person name="Yang R."/>
            <person name="Briner A.E."/>
            <person name="Felis G.E."/>
            <person name="de Vos W.M."/>
            <person name="Barrangou R."/>
            <person name="Klaenhammer T.R."/>
            <person name="Caufield P.W."/>
            <person name="Cui Y."/>
            <person name="Zhang H."/>
            <person name="O'Toole P.W."/>
        </authorList>
    </citation>
    <scope>NUCLEOTIDE SEQUENCE [LARGE SCALE GENOMIC DNA]</scope>
    <source>
        <strain evidence="4 5">DSM 20505</strain>
    </source>
</reference>
<protein>
    <submittedName>
        <fullName evidence="4">Transcriptional regulator</fullName>
    </submittedName>
</protein>
<organism evidence="4 5">
    <name type="scientific">Lacticaseibacillus sharpeae JCM 1186 = DSM 20505</name>
    <dbReference type="NCBI Taxonomy" id="1291052"/>
    <lineage>
        <taxon>Bacteria</taxon>
        <taxon>Bacillati</taxon>
        <taxon>Bacillota</taxon>
        <taxon>Bacilli</taxon>
        <taxon>Lactobacillales</taxon>
        <taxon>Lactobacillaceae</taxon>
        <taxon>Lacticaseibacillus</taxon>
    </lineage>
</organism>
<dbReference type="Gene3D" id="3.40.630.190">
    <property type="entry name" value="LCP protein"/>
    <property type="match status" value="1"/>
</dbReference>
<feature type="transmembrane region" description="Helical" evidence="2">
    <location>
        <begin position="16"/>
        <end position="36"/>
    </location>
</feature>
<keyword evidence="2" id="KW-1133">Transmembrane helix</keyword>